<keyword evidence="1" id="KW-0175">Coiled coil</keyword>
<gene>
    <name evidence="3" type="ORF">SAMN06265795_10548</name>
</gene>
<feature type="coiled-coil region" evidence="1">
    <location>
        <begin position="102"/>
        <end position="172"/>
    </location>
</feature>
<dbReference type="OrthoDB" id="5298576at2"/>
<protein>
    <submittedName>
        <fullName evidence="3">Phasin family protein</fullName>
    </submittedName>
</protein>
<dbReference type="RefSeq" id="WP_089399367.1">
    <property type="nucleotide sequence ID" value="NZ_FZOT01000005.1"/>
</dbReference>
<dbReference type="Proteomes" id="UP000198284">
    <property type="component" value="Unassembled WGS sequence"/>
</dbReference>
<evidence type="ECO:0000256" key="1">
    <source>
        <dbReference type="SAM" id="Coils"/>
    </source>
</evidence>
<organism evidence="3 4">
    <name type="scientific">Noviherbaspirillum humi</name>
    <dbReference type="NCBI Taxonomy" id="1688639"/>
    <lineage>
        <taxon>Bacteria</taxon>
        <taxon>Pseudomonadati</taxon>
        <taxon>Pseudomonadota</taxon>
        <taxon>Betaproteobacteria</taxon>
        <taxon>Burkholderiales</taxon>
        <taxon>Oxalobacteraceae</taxon>
        <taxon>Noviherbaspirillum</taxon>
    </lineage>
</organism>
<dbReference type="AlphaFoldDB" id="A0A239GJ87"/>
<dbReference type="InterPro" id="IPR010127">
    <property type="entry name" value="Phasin_subfam-1"/>
</dbReference>
<reference evidence="3 4" key="1">
    <citation type="submission" date="2017-06" db="EMBL/GenBank/DDBJ databases">
        <authorList>
            <person name="Kim H.J."/>
            <person name="Triplett B.A."/>
        </authorList>
    </citation>
    <scope>NUCLEOTIDE SEQUENCE [LARGE SCALE GENOMIC DNA]</scope>
    <source>
        <strain evidence="3 4">U15</strain>
    </source>
</reference>
<dbReference type="NCBIfam" id="TIGR01841">
    <property type="entry name" value="phasin"/>
    <property type="match status" value="1"/>
</dbReference>
<name>A0A239GJ87_9BURK</name>
<dbReference type="InterPro" id="IPR018968">
    <property type="entry name" value="Phasin"/>
</dbReference>
<evidence type="ECO:0000313" key="4">
    <source>
        <dbReference type="Proteomes" id="UP000198284"/>
    </source>
</evidence>
<sequence length="189" mass="20017">MFSVPEQFSSATKATIEFQLATFNSLTAKAVEGFEQFVDLHLTAAKTSLEEAGVAAKQLIGAKDAQEWMSVVAAHAQPNAEKALSYGRQITAIASGIQSEFAKAAEQQISDTSRKVVEMIEEVTKHAPASEGAVELIKSVIGNASASYEQLNKTTKQAVETLEANLNSAVTQFTQPATKAKGAPKKATA</sequence>
<feature type="domain" description="Phasin" evidence="2">
    <location>
        <begin position="6"/>
        <end position="109"/>
    </location>
</feature>
<accession>A0A239GJ87</accession>
<proteinExistence type="predicted"/>
<evidence type="ECO:0000313" key="3">
    <source>
        <dbReference type="EMBL" id="SNS68955.1"/>
    </source>
</evidence>
<dbReference type="Pfam" id="PF09361">
    <property type="entry name" value="Phasin_2"/>
    <property type="match status" value="1"/>
</dbReference>
<evidence type="ECO:0000259" key="2">
    <source>
        <dbReference type="Pfam" id="PF09361"/>
    </source>
</evidence>
<keyword evidence="4" id="KW-1185">Reference proteome</keyword>
<dbReference type="EMBL" id="FZOT01000005">
    <property type="protein sequence ID" value="SNS68955.1"/>
    <property type="molecule type" value="Genomic_DNA"/>
</dbReference>